<feature type="domain" description="RNA polymerase sigma-70 region 2" evidence="5">
    <location>
        <begin position="12"/>
        <end position="74"/>
    </location>
</feature>
<dbReference type="Proteomes" id="UP000284202">
    <property type="component" value="Unassembled WGS sequence"/>
</dbReference>
<evidence type="ECO:0000256" key="2">
    <source>
        <dbReference type="ARBA" id="ARBA00023015"/>
    </source>
</evidence>
<dbReference type="PANTHER" id="PTHR43133:SF25">
    <property type="entry name" value="RNA POLYMERASE SIGMA FACTOR RFAY-RELATED"/>
    <property type="match status" value="1"/>
</dbReference>
<evidence type="ECO:0000313" key="8">
    <source>
        <dbReference type="Proteomes" id="UP000284202"/>
    </source>
</evidence>
<keyword evidence="8" id="KW-1185">Reference proteome</keyword>
<dbReference type="PANTHER" id="PTHR43133">
    <property type="entry name" value="RNA POLYMERASE ECF-TYPE SIGMA FACTO"/>
    <property type="match status" value="1"/>
</dbReference>
<gene>
    <name evidence="7" type="ORF">D3P04_17880</name>
</gene>
<dbReference type="InterPro" id="IPR014284">
    <property type="entry name" value="RNA_pol_sigma-70_dom"/>
</dbReference>
<dbReference type="Pfam" id="PF04542">
    <property type="entry name" value="Sigma70_r2"/>
    <property type="match status" value="1"/>
</dbReference>
<dbReference type="InterPro" id="IPR036388">
    <property type="entry name" value="WH-like_DNA-bd_sf"/>
</dbReference>
<accession>A0A418SPP7</accession>
<evidence type="ECO:0000256" key="4">
    <source>
        <dbReference type="ARBA" id="ARBA00023163"/>
    </source>
</evidence>
<feature type="domain" description="RNA polymerase sigma factor 70 region 4 type 2" evidence="6">
    <location>
        <begin position="106"/>
        <end position="156"/>
    </location>
</feature>
<comment type="caution">
    <text evidence="7">The sequence shown here is derived from an EMBL/GenBank/DDBJ whole genome shotgun (WGS) entry which is preliminary data.</text>
</comment>
<evidence type="ECO:0000259" key="6">
    <source>
        <dbReference type="Pfam" id="PF08281"/>
    </source>
</evidence>
<dbReference type="Gene3D" id="1.10.1740.10">
    <property type="match status" value="1"/>
</dbReference>
<dbReference type="SUPFAM" id="SSF88659">
    <property type="entry name" value="Sigma3 and sigma4 domains of RNA polymerase sigma factors"/>
    <property type="match status" value="1"/>
</dbReference>
<evidence type="ECO:0000256" key="3">
    <source>
        <dbReference type="ARBA" id="ARBA00023082"/>
    </source>
</evidence>
<dbReference type="Pfam" id="PF08281">
    <property type="entry name" value="Sigma70_r4_2"/>
    <property type="match status" value="1"/>
</dbReference>
<dbReference type="InterPro" id="IPR013325">
    <property type="entry name" value="RNA_pol_sigma_r2"/>
</dbReference>
<reference evidence="8" key="1">
    <citation type="submission" date="2018-09" db="EMBL/GenBank/DDBJ databases">
        <title>Acidovorax cavernicola nov. sp. isolated from Gruta de las Maravillas (Aracena, Spain).</title>
        <authorList>
            <person name="Jurado V."/>
            <person name="Gutierrez-Patricio S."/>
            <person name="Gonzalez-Pimentel J.L."/>
            <person name="Miller A.Z."/>
            <person name="Laiz L."/>
            <person name="Saiz-Jimenez C."/>
        </authorList>
    </citation>
    <scope>NUCLEOTIDE SEQUENCE [LARGE SCALE GENOMIC DNA]</scope>
    <source>
        <strain evidence="8">1011MAR3C25</strain>
    </source>
</reference>
<dbReference type="OrthoDB" id="9803470at2"/>
<dbReference type="InterPro" id="IPR013324">
    <property type="entry name" value="RNA_pol_sigma_r3/r4-like"/>
</dbReference>
<keyword evidence="2" id="KW-0805">Transcription regulation</keyword>
<evidence type="ECO:0000313" key="7">
    <source>
        <dbReference type="EMBL" id="RJE82909.1"/>
    </source>
</evidence>
<keyword evidence="4" id="KW-0804">Transcription</keyword>
<dbReference type="GO" id="GO:0003677">
    <property type="term" value="F:DNA binding"/>
    <property type="evidence" value="ECO:0007669"/>
    <property type="project" value="InterPro"/>
</dbReference>
<comment type="similarity">
    <text evidence="1">Belongs to the sigma-70 factor family. ECF subfamily.</text>
</comment>
<sequence>MDAAFGESLIELLPNLRRYAISLSRRVDIADDLVQITVERALANHASYDSGMRLEPWLFRILRNAYIDMTRRNRTQGTQLDVFEMPDIVSTDGVATVETRLMLHSALDAMETLPVEQRDILHLVCIEELSYAETAEVLSIPKGTVMSRLARARMALSEKLGIK</sequence>
<dbReference type="NCBIfam" id="TIGR02937">
    <property type="entry name" value="sigma70-ECF"/>
    <property type="match status" value="1"/>
</dbReference>
<dbReference type="GO" id="GO:0006352">
    <property type="term" value="P:DNA-templated transcription initiation"/>
    <property type="evidence" value="ECO:0007669"/>
    <property type="project" value="InterPro"/>
</dbReference>
<evidence type="ECO:0000259" key="5">
    <source>
        <dbReference type="Pfam" id="PF04542"/>
    </source>
</evidence>
<dbReference type="AlphaFoldDB" id="A0A418SPP7"/>
<evidence type="ECO:0000256" key="1">
    <source>
        <dbReference type="ARBA" id="ARBA00010641"/>
    </source>
</evidence>
<dbReference type="InterPro" id="IPR007627">
    <property type="entry name" value="RNA_pol_sigma70_r2"/>
</dbReference>
<dbReference type="RefSeq" id="WP_119751230.1">
    <property type="nucleotide sequence ID" value="NZ_QZCG01000013.1"/>
</dbReference>
<organism evidence="7 8">
    <name type="scientific">Paracoccus onubensis</name>
    <dbReference type="NCBI Taxonomy" id="1675788"/>
    <lineage>
        <taxon>Bacteria</taxon>
        <taxon>Pseudomonadati</taxon>
        <taxon>Pseudomonadota</taxon>
        <taxon>Alphaproteobacteria</taxon>
        <taxon>Rhodobacterales</taxon>
        <taxon>Paracoccaceae</taxon>
        <taxon>Paracoccus</taxon>
    </lineage>
</organism>
<dbReference type="InterPro" id="IPR013249">
    <property type="entry name" value="RNA_pol_sigma70_r4_t2"/>
</dbReference>
<dbReference type="InterPro" id="IPR039425">
    <property type="entry name" value="RNA_pol_sigma-70-like"/>
</dbReference>
<dbReference type="SUPFAM" id="SSF88946">
    <property type="entry name" value="Sigma2 domain of RNA polymerase sigma factors"/>
    <property type="match status" value="1"/>
</dbReference>
<dbReference type="CDD" id="cd06171">
    <property type="entry name" value="Sigma70_r4"/>
    <property type="match status" value="1"/>
</dbReference>
<dbReference type="EMBL" id="QZCG01000013">
    <property type="protein sequence ID" value="RJE82909.1"/>
    <property type="molecule type" value="Genomic_DNA"/>
</dbReference>
<keyword evidence="3" id="KW-0731">Sigma factor</keyword>
<protein>
    <submittedName>
        <fullName evidence="7">RNA polymerase sigma factor</fullName>
    </submittedName>
</protein>
<dbReference type="GO" id="GO:0016987">
    <property type="term" value="F:sigma factor activity"/>
    <property type="evidence" value="ECO:0007669"/>
    <property type="project" value="UniProtKB-KW"/>
</dbReference>
<dbReference type="Gene3D" id="1.10.10.10">
    <property type="entry name" value="Winged helix-like DNA-binding domain superfamily/Winged helix DNA-binding domain"/>
    <property type="match status" value="1"/>
</dbReference>
<proteinExistence type="inferred from homology"/>
<name>A0A418SPP7_9RHOB</name>